<evidence type="ECO:0000256" key="1">
    <source>
        <dbReference type="ARBA" id="ARBA00001913"/>
    </source>
</evidence>
<accession>A0A927B0G8</accession>
<gene>
    <name evidence="6" type="ORF">IC230_08895</name>
</gene>
<feature type="domain" description="Glycosyl hydrolase family 92" evidence="4">
    <location>
        <begin position="274"/>
        <end position="766"/>
    </location>
</feature>
<evidence type="ECO:0000256" key="2">
    <source>
        <dbReference type="ARBA" id="ARBA00011245"/>
    </source>
</evidence>
<dbReference type="Proteomes" id="UP000653797">
    <property type="component" value="Unassembled WGS sequence"/>
</dbReference>
<dbReference type="InterPro" id="IPR041371">
    <property type="entry name" value="GH92_N"/>
</dbReference>
<dbReference type="GO" id="GO:0000224">
    <property type="term" value="F:peptide-N4-(N-acetyl-beta-glucosaminyl)asparagine amidase activity"/>
    <property type="evidence" value="ECO:0007669"/>
    <property type="project" value="TreeGrafter"/>
</dbReference>
<keyword evidence="6" id="KW-0378">Hydrolase</keyword>
<dbReference type="InterPro" id="IPR014718">
    <property type="entry name" value="GH-type_carb-bd"/>
</dbReference>
<dbReference type="InterPro" id="IPR012939">
    <property type="entry name" value="Glyco_hydro_92"/>
</dbReference>
<reference evidence="6" key="1">
    <citation type="submission" date="2020-09" db="EMBL/GenBank/DDBJ databases">
        <authorList>
            <person name="Kim M.K."/>
        </authorList>
    </citation>
    <scope>NUCLEOTIDE SEQUENCE</scope>
    <source>
        <strain evidence="6">BT704</strain>
    </source>
</reference>
<evidence type="ECO:0000313" key="7">
    <source>
        <dbReference type="Proteomes" id="UP000653797"/>
    </source>
</evidence>
<dbReference type="GO" id="GO:0030246">
    <property type="term" value="F:carbohydrate binding"/>
    <property type="evidence" value="ECO:0007669"/>
    <property type="project" value="InterPro"/>
</dbReference>
<evidence type="ECO:0000259" key="4">
    <source>
        <dbReference type="Pfam" id="PF07971"/>
    </source>
</evidence>
<dbReference type="PANTHER" id="PTHR12143">
    <property type="entry name" value="PEPTIDE N-GLYCANASE PNGASE -RELATED"/>
    <property type="match status" value="1"/>
</dbReference>
<comment type="subunit">
    <text evidence="2">Monomer.</text>
</comment>
<dbReference type="GO" id="GO:0005975">
    <property type="term" value="P:carbohydrate metabolic process"/>
    <property type="evidence" value="ECO:0007669"/>
    <property type="project" value="InterPro"/>
</dbReference>
<comment type="caution">
    <text evidence="6">The sequence shown here is derived from an EMBL/GenBank/DDBJ whole genome shotgun (WGS) entry which is preliminary data.</text>
</comment>
<dbReference type="RefSeq" id="WP_191038651.1">
    <property type="nucleotide sequence ID" value="NZ_JACXAA010000003.1"/>
</dbReference>
<dbReference type="AlphaFoldDB" id="A0A927B0G8"/>
<keyword evidence="3" id="KW-0106">Calcium</keyword>
<dbReference type="Gene3D" id="2.70.98.10">
    <property type="match status" value="1"/>
</dbReference>
<dbReference type="Gene3D" id="1.20.1050.60">
    <property type="entry name" value="alpha-1,2-mannosidase"/>
    <property type="match status" value="1"/>
</dbReference>
<dbReference type="GO" id="GO:0006516">
    <property type="term" value="P:glycoprotein catabolic process"/>
    <property type="evidence" value="ECO:0007669"/>
    <property type="project" value="TreeGrafter"/>
</dbReference>
<proteinExistence type="predicted"/>
<dbReference type="EMBL" id="JACXAA010000003">
    <property type="protein sequence ID" value="MBD2753002.1"/>
    <property type="molecule type" value="Genomic_DNA"/>
</dbReference>
<evidence type="ECO:0000256" key="3">
    <source>
        <dbReference type="ARBA" id="ARBA00022837"/>
    </source>
</evidence>
<dbReference type="Gene3D" id="1.20.1610.10">
    <property type="entry name" value="alpha-1,2-mannosidases domains"/>
    <property type="match status" value="1"/>
</dbReference>
<feature type="domain" description="Glycosyl hydrolase family 92 N-terminal" evidence="5">
    <location>
        <begin position="49"/>
        <end position="268"/>
    </location>
</feature>
<evidence type="ECO:0000259" key="5">
    <source>
        <dbReference type="Pfam" id="PF17678"/>
    </source>
</evidence>
<dbReference type="GO" id="GO:0005829">
    <property type="term" value="C:cytosol"/>
    <property type="evidence" value="ECO:0007669"/>
    <property type="project" value="TreeGrafter"/>
</dbReference>
<dbReference type="Pfam" id="PF07971">
    <property type="entry name" value="Glyco_hydro_92"/>
    <property type="match status" value="1"/>
</dbReference>
<dbReference type="Gene3D" id="3.30.2080.10">
    <property type="entry name" value="GH92 mannosidase domain"/>
    <property type="match status" value="1"/>
</dbReference>
<dbReference type="InterPro" id="IPR008928">
    <property type="entry name" value="6-hairpin_glycosidase_sf"/>
</dbReference>
<dbReference type="NCBIfam" id="TIGR01180">
    <property type="entry name" value="aman2_put"/>
    <property type="match status" value="1"/>
</dbReference>
<dbReference type="FunFam" id="3.30.2080.10:FF:000001">
    <property type="entry name" value="Alpha-1,2-mannosidase subfamily"/>
    <property type="match status" value="1"/>
</dbReference>
<dbReference type="InterPro" id="IPR050883">
    <property type="entry name" value="PNGase"/>
</dbReference>
<dbReference type="SUPFAM" id="SSF48208">
    <property type="entry name" value="Six-hairpin glycosidases"/>
    <property type="match status" value="1"/>
</dbReference>
<sequence>MGDNLLADMNCSIRPNRLVKLALTTVIIAFCAQTSRAQNGKGSNPTLNYIDPTIGNVAPLLNTNRPVVHLPNQMVRMFPKRQDHLDMQITDFPMMALNIITPQMVFAIKPSKGNVADTAWYRRLTYDHDLEVTQPWYYSVKLTDDNILTEFTPGARTGIYRFTFPAGVKKNLLLSHYYANGKYDIQNGNAVVGTEFVNDAIHDQKGMAYLYGMFTGKPQTGKKEGEKDWEKYTVSGVPEKPKKMPGERLWASYGENDPSTVEFRYAISFVSPEQAKKNFENELKGVSFDQLKAKAQAAWAKTIGKINVEGGTEAQKRSFYTSLYRCYARMVDMSEDEKYYSGYDKKVHEDKRPFYTDDYTWGNYLALHPLRIILDPQREADMLQSYVTMYQQSGWMPEYPKPYGDRPGMFGFKSSVMFLDAYRKGIRNFDVKTAFEGMLKNAEQATMLPFRNGPKGDLETFYVKKGYYPALHPGEKETDAFASQKPGQKRSAVAITLGDCYDSWALSELAKELGNEQVYATYAPRTQNYRNLWSDKHTMFMPKDAQGNWIEIDPKFDGGHNGFDYYNENNGWSYMWNAQQDLKGLRELMGGPEKMEQNLDQLFREGMGKSKPVFWEMWPNQTGMIGQFSMGNQVTFFIPYLFNYTNASWKTQKYTRLLLDTWFQDTIFGVPGDEDGGSMSSFVVFSAMGFYPTTPGIPRYSITSPLFTKVSIALPNGKTFTLSAPKSSRTNKYIQSATLNGKPLTSLSFTHEELMQGGTLVLEMGEKTDKKWDMQN</sequence>
<name>A0A927B0G8_9BACT</name>
<dbReference type="PANTHER" id="PTHR12143:SF43">
    <property type="entry name" value="PUTATIVE-RELATED"/>
    <property type="match status" value="1"/>
</dbReference>
<dbReference type="InterPro" id="IPR005887">
    <property type="entry name" value="GH92_a_mannosidase_put"/>
</dbReference>
<organism evidence="6 7">
    <name type="scientific">Spirosoma validum</name>
    <dbReference type="NCBI Taxonomy" id="2771355"/>
    <lineage>
        <taxon>Bacteria</taxon>
        <taxon>Pseudomonadati</taxon>
        <taxon>Bacteroidota</taxon>
        <taxon>Cytophagia</taxon>
        <taxon>Cytophagales</taxon>
        <taxon>Cytophagaceae</taxon>
        <taxon>Spirosoma</taxon>
    </lineage>
</organism>
<protein>
    <submittedName>
        <fullName evidence="6">Glycoside hydrolase family 92 protein</fullName>
    </submittedName>
</protein>
<comment type="cofactor">
    <cofactor evidence="1">
        <name>Ca(2+)</name>
        <dbReference type="ChEBI" id="CHEBI:29108"/>
    </cofactor>
</comment>
<dbReference type="Pfam" id="PF17678">
    <property type="entry name" value="Glyco_hydro_92N"/>
    <property type="match status" value="1"/>
</dbReference>
<keyword evidence="7" id="KW-1185">Reference proteome</keyword>
<evidence type="ECO:0000313" key="6">
    <source>
        <dbReference type="EMBL" id="MBD2753002.1"/>
    </source>
</evidence>